<evidence type="ECO:0000256" key="1">
    <source>
        <dbReference type="ARBA" id="ARBA00004141"/>
    </source>
</evidence>
<reference evidence="8" key="1">
    <citation type="submission" date="2025-08" db="UniProtKB">
        <authorList>
            <consortium name="RefSeq"/>
        </authorList>
    </citation>
    <scope>IDENTIFICATION</scope>
</reference>
<organism evidence="7 8">
    <name type="scientific">Aplysia californica</name>
    <name type="common">California sea hare</name>
    <dbReference type="NCBI Taxonomy" id="6500"/>
    <lineage>
        <taxon>Eukaryota</taxon>
        <taxon>Metazoa</taxon>
        <taxon>Spiralia</taxon>
        <taxon>Lophotrochozoa</taxon>
        <taxon>Mollusca</taxon>
        <taxon>Gastropoda</taxon>
        <taxon>Heterobranchia</taxon>
        <taxon>Euthyneura</taxon>
        <taxon>Tectipleura</taxon>
        <taxon>Aplysiida</taxon>
        <taxon>Aplysioidea</taxon>
        <taxon>Aplysiidae</taxon>
        <taxon>Aplysia</taxon>
    </lineage>
</organism>
<dbReference type="PANTHER" id="PTHR22950:SF677">
    <property type="entry name" value="AMINO ACID TRANSPORTER TRANSMEMBRANE DOMAIN-CONTAINING PROTEIN"/>
    <property type="match status" value="1"/>
</dbReference>
<name>A0ABM0JX27_APLCA</name>
<proteinExistence type="predicted"/>
<dbReference type="InterPro" id="IPR013057">
    <property type="entry name" value="AA_transpt_TM"/>
</dbReference>
<feature type="transmembrane region" description="Helical" evidence="5">
    <location>
        <begin position="174"/>
        <end position="193"/>
    </location>
</feature>
<keyword evidence="2 5" id="KW-0812">Transmembrane</keyword>
<feature type="domain" description="Amino acid transporter transmembrane" evidence="6">
    <location>
        <begin position="118"/>
        <end position="439"/>
    </location>
</feature>
<gene>
    <name evidence="8" type="primary">LOC101852494</name>
</gene>
<dbReference type="PANTHER" id="PTHR22950">
    <property type="entry name" value="AMINO ACID TRANSPORTER"/>
    <property type="match status" value="1"/>
</dbReference>
<evidence type="ECO:0000259" key="6">
    <source>
        <dbReference type="Pfam" id="PF01490"/>
    </source>
</evidence>
<keyword evidence="4 5" id="KW-0472">Membrane</keyword>
<keyword evidence="7" id="KW-1185">Reference proteome</keyword>
<evidence type="ECO:0000256" key="3">
    <source>
        <dbReference type="ARBA" id="ARBA00022989"/>
    </source>
</evidence>
<feature type="transmembrane region" description="Helical" evidence="5">
    <location>
        <begin position="388"/>
        <end position="408"/>
    </location>
</feature>
<evidence type="ECO:0000313" key="8">
    <source>
        <dbReference type="RefSeq" id="XP_005103592.2"/>
    </source>
</evidence>
<accession>A0ABM0JX27</accession>
<dbReference type="RefSeq" id="XP_005103592.2">
    <property type="nucleotide sequence ID" value="XM_005103535.3"/>
</dbReference>
<feature type="transmembrane region" description="Helical" evidence="5">
    <location>
        <begin position="272"/>
        <end position="298"/>
    </location>
</feature>
<feature type="transmembrane region" description="Helical" evidence="5">
    <location>
        <begin position="362"/>
        <end position="382"/>
    </location>
</feature>
<feature type="transmembrane region" description="Helical" evidence="5">
    <location>
        <begin position="200"/>
        <end position="220"/>
    </location>
</feature>
<dbReference type="Proteomes" id="UP000694888">
    <property type="component" value="Unplaced"/>
</dbReference>
<feature type="transmembrane region" description="Helical" evidence="5">
    <location>
        <begin position="44"/>
        <end position="65"/>
    </location>
</feature>
<feature type="transmembrane region" description="Helical" evidence="5">
    <location>
        <begin position="318"/>
        <end position="341"/>
    </location>
</feature>
<sequence length="538" mass="58876">MGAGGPSSGPGTANPLKIFANIFIAFIGAGVLGLPYAFKEAGLLESSVIMAVVGVISVKAMLLLVDCKYRILEGRKKEENGILLKDGNHYAETSFRSDDQQDLLRCEEQLNTEIKYRVPSRVDMELSYGDVGFEAVGPPGRLLVDFAVVLSQIGFCCAYLIFICKNLSDFVPSVNMGQWLLILLPPLSLLTLLRHLSSLAITSLMAQCSNLFAFGVVFWFDFEHFHLVKMHPREISLENLPFFFVIAIYCYEGAGLILSLESSVAKEVRHHFTRYFVTTMVIVTSLYIAFGVCGYLSFGPETNQIITLNLPKGAGLNFSVLVKSCLCVALFCTYPVMMYPVMQILERYFIHDAAKSMWKGNVLRGFMVLLTGLIVLIIPNFADLMALVGASCCTLLAFILPGVFHMNLFKGDLTRKQRMFDYLLIGLGVLGTVLGLWDAMQRVGKSDEKVVSLMGTEETPSGTLDITTRASNISLVTERVTQEVVQVAKDLTVATVKTLTDIPSLPLASNANTGGSHQLATSTVSTLSSLLKNDKGVS</sequence>
<dbReference type="GeneID" id="101852494"/>
<evidence type="ECO:0000313" key="7">
    <source>
        <dbReference type="Proteomes" id="UP000694888"/>
    </source>
</evidence>
<feature type="transmembrane region" description="Helical" evidence="5">
    <location>
        <begin position="142"/>
        <end position="162"/>
    </location>
</feature>
<feature type="transmembrane region" description="Helical" evidence="5">
    <location>
        <begin position="18"/>
        <end position="38"/>
    </location>
</feature>
<dbReference type="Pfam" id="PF01490">
    <property type="entry name" value="Aa_trans"/>
    <property type="match status" value="2"/>
</dbReference>
<evidence type="ECO:0000256" key="4">
    <source>
        <dbReference type="ARBA" id="ARBA00023136"/>
    </source>
</evidence>
<keyword evidence="3 5" id="KW-1133">Transmembrane helix</keyword>
<comment type="subcellular location">
    <subcellularLocation>
        <location evidence="1">Membrane</location>
        <topology evidence="1">Multi-pass membrane protein</topology>
    </subcellularLocation>
</comment>
<protein>
    <submittedName>
        <fullName evidence="8">Amino acid transporter AVT3B</fullName>
    </submittedName>
</protein>
<evidence type="ECO:0000256" key="2">
    <source>
        <dbReference type="ARBA" id="ARBA00022692"/>
    </source>
</evidence>
<feature type="transmembrane region" description="Helical" evidence="5">
    <location>
        <begin position="420"/>
        <end position="437"/>
    </location>
</feature>
<feature type="domain" description="Amino acid transporter transmembrane" evidence="6">
    <location>
        <begin position="13"/>
        <end position="71"/>
    </location>
</feature>
<feature type="transmembrane region" description="Helical" evidence="5">
    <location>
        <begin position="240"/>
        <end position="260"/>
    </location>
</feature>
<evidence type="ECO:0000256" key="5">
    <source>
        <dbReference type="SAM" id="Phobius"/>
    </source>
</evidence>